<gene>
    <name evidence="2" type="primary">queD</name>
    <name evidence="2" type="ORF">KZY68_06995</name>
</gene>
<evidence type="ECO:0000313" key="2">
    <source>
        <dbReference type="EMBL" id="MBW4865758.1"/>
    </source>
</evidence>
<reference evidence="2" key="1">
    <citation type="submission" date="2021-07" db="EMBL/GenBank/DDBJ databases">
        <title>Genomic diversity and antimicrobial resistance of Prevotella spp. isolated from chronic lung disease airways.</title>
        <authorList>
            <person name="Webb K.A."/>
            <person name="Olagoke O.S."/>
            <person name="Baird T."/>
            <person name="Neill J."/>
            <person name="Pham A."/>
            <person name="Wells T.J."/>
            <person name="Ramsay K.A."/>
            <person name="Bell S.C."/>
            <person name="Sarovich D.S."/>
            <person name="Price E.P."/>
        </authorList>
    </citation>
    <scope>NUCLEOTIDE SEQUENCE</scope>
    <source>
        <strain evidence="2">SCHI0047.S.3</strain>
    </source>
</reference>
<dbReference type="Pfam" id="PF01242">
    <property type="entry name" value="PTPS"/>
    <property type="match status" value="1"/>
</dbReference>
<organism evidence="2 3">
    <name type="scientific">Segatella salivae</name>
    <dbReference type="NCBI Taxonomy" id="228604"/>
    <lineage>
        <taxon>Bacteria</taxon>
        <taxon>Pseudomonadati</taxon>
        <taxon>Bacteroidota</taxon>
        <taxon>Bacteroidia</taxon>
        <taxon>Bacteroidales</taxon>
        <taxon>Prevotellaceae</taxon>
        <taxon>Segatella</taxon>
    </lineage>
</organism>
<dbReference type="EC" id="4.-.-.-" evidence="1"/>
<keyword evidence="1" id="KW-0671">Queuosine biosynthesis</keyword>
<evidence type="ECO:0000313" key="3">
    <source>
        <dbReference type="Proteomes" id="UP001196873"/>
    </source>
</evidence>
<dbReference type="InterPro" id="IPR007115">
    <property type="entry name" value="6-PTP_synth/QueD"/>
</dbReference>
<dbReference type="GO" id="GO:0070497">
    <property type="term" value="F:6-carboxytetrahydropterin synthase activity"/>
    <property type="evidence" value="ECO:0007669"/>
    <property type="project" value="UniProtKB-EC"/>
</dbReference>
<comment type="caution">
    <text evidence="2">The sequence shown here is derived from an EMBL/GenBank/DDBJ whole genome shotgun (WGS) entry which is preliminary data.</text>
</comment>
<comment type="similarity">
    <text evidence="1">Belongs to the PTPS family. QueD subfamily.</text>
</comment>
<dbReference type="Proteomes" id="UP001196873">
    <property type="component" value="Unassembled WGS sequence"/>
</dbReference>
<name>A0AAW4NTW7_9BACT</name>
<sequence>MYYIKKSFEISASHHLKLSYQSKCSNVHGHNWHITIYCKSRELNKDGMVADFSEVKRLIHDRLDHADLNKVLPFNPTAENIAHWITEQIPTCYKAEVQESEGNVAIYEEDL</sequence>
<evidence type="ECO:0000256" key="1">
    <source>
        <dbReference type="PIRNR" id="PIRNR006113"/>
    </source>
</evidence>
<keyword evidence="1" id="KW-0862">Zinc</keyword>
<dbReference type="PIRSF" id="PIRSF006113">
    <property type="entry name" value="PTP_synth"/>
    <property type="match status" value="1"/>
</dbReference>
<proteinExistence type="inferred from homology"/>
<dbReference type="PANTHER" id="PTHR12589:SF7">
    <property type="entry name" value="6-PYRUVOYL TETRAHYDROBIOPTERIN SYNTHASE"/>
    <property type="match status" value="1"/>
</dbReference>
<dbReference type="NCBIfam" id="TIGR03367">
    <property type="entry name" value="queuosine_QueD"/>
    <property type="match status" value="1"/>
</dbReference>
<dbReference type="PANTHER" id="PTHR12589">
    <property type="entry name" value="PYRUVOYL TETRAHYDROBIOPTERIN SYNTHASE"/>
    <property type="match status" value="1"/>
</dbReference>
<accession>A0AAW4NTW7</accession>
<comment type="pathway">
    <text evidence="1">Purine metabolism; 7-cyano-7-deazaguanine biosynthesis.</text>
</comment>
<dbReference type="EMBL" id="JAHXRF010000009">
    <property type="protein sequence ID" value="MBW4865758.1"/>
    <property type="molecule type" value="Genomic_DNA"/>
</dbReference>
<dbReference type="RefSeq" id="WP_219426423.1">
    <property type="nucleotide sequence ID" value="NZ_CAUQEZ010000002.1"/>
</dbReference>
<comment type="catalytic activity">
    <reaction evidence="1">
        <text>7,8-dihydroneopterin 3'-triphosphate + H2O = 6-carboxy-5,6,7,8-tetrahydropterin + triphosphate + acetaldehyde + 2 H(+)</text>
        <dbReference type="Rhea" id="RHEA:27966"/>
        <dbReference type="ChEBI" id="CHEBI:15343"/>
        <dbReference type="ChEBI" id="CHEBI:15377"/>
        <dbReference type="ChEBI" id="CHEBI:15378"/>
        <dbReference type="ChEBI" id="CHEBI:18036"/>
        <dbReference type="ChEBI" id="CHEBI:58462"/>
        <dbReference type="ChEBI" id="CHEBI:61032"/>
        <dbReference type="EC" id="4.1.2.50"/>
    </reaction>
</comment>
<dbReference type="AlphaFoldDB" id="A0AAW4NTW7"/>
<keyword evidence="1 2" id="KW-0456">Lyase</keyword>
<comment type="cofactor">
    <cofactor evidence="1">
        <name>Zn(2+)</name>
        <dbReference type="ChEBI" id="CHEBI:29105"/>
    </cofactor>
    <text evidence="1">Binds 1 zinc ion per subunit.</text>
</comment>
<keyword evidence="1" id="KW-0479">Metal-binding</keyword>
<protein>
    <recommendedName>
        <fullName evidence="1">6-carboxy-5,6,7,8-tetrahydropterin synthase</fullName>
        <ecNumber evidence="1">4.-.-.-</ecNumber>
    </recommendedName>
</protein>